<gene>
    <name evidence="1" type="ORF">AMORRO_LOCUS3022</name>
</gene>
<dbReference type="EMBL" id="CAJVPV010001397">
    <property type="protein sequence ID" value="CAG8496138.1"/>
    <property type="molecule type" value="Genomic_DNA"/>
</dbReference>
<dbReference type="OrthoDB" id="533331at2759"/>
<dbReference type="Proteomes" id="UP000789342">
    <property type="component" value="Unassembled WGS sequence"/>
</dbReference>
<dbReference type="AlphaFoldDB" id="A0A9N8ZHM8"/>
<accession>A0A9N8ZHM8</accession>
<proteinExistence type="predicted"/>
<comment type="caution">
    <text evidence="1">The sequence shown here is derived from an EMBL/GenBank/DDBJ whole genome shotgun (WGS) entry which is preliminary data.</text>
</comment>
<keyword evidence="2" id="KW-1185">Reference proteome</keyword>
<evidence type="ECO:0000313" key="2">
    <source>
        <dbReference type="Proteomes" id="UP000789342"/>
    </source>
</evidence>
<organism evidence="1 2">
    <name type="scientific">Acaulospora morrowiae</name>
    <dbReference type="NCBI Taxonomy" id="94023"/>
    <lineage>
        <taxon>Eukaryota</taxon>
        <taxon>Fungi</taxon>
        <taxon>Fungi incertae sedis</taxon>
        <taxon>Mucoromycota</taxon>
        <taxon>Glomeromycotina</taxon>
        <taxon>Glomeromycetes</taxon>
        <taxon>Diversisporales</taxon>
        <taxon>Acaulosporaceae</taxon>
        <taxon>Acaulospora</taxon>
    </lineage>
</organism>
<name>A0A9N8ZHM8_9GLOM</name>
<sequence length="302" mass="34101">MSKFNTTPPLVDLNANNSVQEVEIRLHEPLILKPGSRKKRIGLQILNALARLEVLLCKEEALASSEIGVQNMTQVGVVANRILYELDGWNCVSATKLHDNDNHREWLSAGRLPDQQHNKMEIDATVSVLEASLLQFDEDGIPKKDFQAYLTELGLTSLFPKSAKRLVVNKIPSRKIDVSAHFNEMNIQNQLVAISLRLQQDIKLVNHKYLAHQLVLLYQCLNQAGGRFLKYKLRVELHFDEVKVLTNHSEEPQLTTEQKRWLSQLTSDVVTEVLFSGQPVVAMSQPLASYLNLISEAHAKAN</sequence>
<protein>
    <submittedName>
        <fullName evidence="1">13539_t:CDS:1</fullName>
    </submittedName>
</protein>
<reference evidence="1" key="1">
    <citation type="submission" date="2021-06" db="EMBL/GenBank/DDBJ databases">
        <authorList>
            <person name="Kallberg Y."/>
            <person name="Tangrot J."/>
            <person name="Rosling A."/>
        </authorList>
    </citation>
    <scope>NUCLEOTIDE SEQUENCE</scope>
    <source>
        <strain evidence="1">CL551</strain>
    </source>
</reference>
<evidence type="ECO:0000313" key="1">
    <source>
        <dbReference type="EMBL" id="CAG8496138.1"/>
    </source>
</evidence>